<reference evidence="9" key="1">
    <citation type="journal article" date="2014" name="Int. J. Syst. Evol. Microbiol.">
        <title>Complete genome sequence of Corynebacterium casei LMG S-19264T (=DSM 44701T), isolated from a smear-ripened cheese.</title>
        <authorList>
            <consortium name="US DOE Joint Genome Institute (JGI-PGF)"/>
            <person name="Walter F."/>
            <person name="Albersmeier A."/>
            <person name="Kalinowski J."/>
            <person name="Ruckert C."/>
        </authorList>
    </citation>
    <scope>NUCLEOTIDE SEQUENCE</scope>
    <source>
        <strain evidence="9">JCM 10088</strain>
    </source>
</reference>
<evidence type="ECO:0000256" key="6">
    <source>
        <dbReference type="ARBA" id="ARBA00022884"/>
    </source>
</evidence>
<evidence type="ECO:0000256" key="2">
    <source>
        <dbReference type="ARBA" id="ARBA00022603"/>
    </source>
</evidence>
<protein>
    <recommendedName>
        <fullName evidence="7">tRNA (guanine(26)-N(2))-dimethyltransferase</fullName>
        <ecNumber evidence="7">2.1.1.216</ecNumber>
    </recommendedName>
</protein>
<evidence type="ECO:0000256" key="7">
    <source>
        <dbReference type="ARBA" id="ARBA00039099"/>
    </source>
</evidence>
<dbReference type="SUPFAM" id="SSF53335">
    <property type="entry name" value="S-adenosyl-L-methionine-dependent methyltransferases"/>
    <property type="match status" value="1"/>
</dbReference>
<evidence type="ECO:0000256" key="8">
    <source>
        <dbReference type="PROSITE-ProRule" id="PRU00958"/>
    </source>
</evidence>
<keyword evidence="4 8" id="KW-0949">S-adenosyl-L-methionine</keyword>
<keyword evidence="3 8" id="KW-0808">Transferase</keyword>
<dbReference type="Pfam" id="PF02005">
    <property type="entry name" value="TRM"/>
    <property type="match status" value="1"/>
</dbReference>
<name>A0A830GU64_9CREN</name>
<evidence type="ECO:0000313" key="10">
    <source>
        <dbReference type="Proteomes" id="UP000610960"/>
    </source>
</evidence>
<dbReference type="CDD" id="cd02440">
    <property type="entry name" value="AdoMet_MTases"/>
    <property type="match status" value="1"/>
</dbReference>
<dbReference type="GO" id="GO:0000049">
    <property type="term" value="F:tRNA binding"/>
    <property type="evidence" value="ECO:0007669"/>
    <property type="project" value="UniProtKB-UniRule"/>
</dbReference>
<evidence type="ECO:0000313" key="9">
    <source>
        <dbReference type="EMBL" id="GGP19225.1"/>
    </source>
</evidence>
<proteinExistence type="inferred from homology"/>
<dbReference type="PROSITE" id="PS51626">
    <property type="entry name" value="SAM_MT_TRM1"/>
    <property type="match status" value="1"/>
</dbReference>
<reference evidence="9" key="2">
    <citation type="submission" date="2020-09" db="EMBL/GenBank/DDBJ databases">
        <authorList>
            <person name="Sun Q."/>
            <person name="Ohkuma M."/>
        </authorList>
    </citation>
    <scope>NUCLEOTIDE SEQUENCE</scope>
    <source>
        <strain evidence="9">JCM 10088</strain>
    </source>
</reference>
<dbReference type="Gene3D" id="3.40.50.150">
    <property type="entry name" value="Vaccinia Virus protein VP39"/>
    <property type="match status" value="1"/>
</dbReference>
<comment type="caution">
    <text evidence="9">The sequence shown here is derived from an EMBL/GenBank/DDBJ whole genome shotgun (WGS) entry which is preliminary data.</text>
</comment>
<evidence type="ECO:0000256" key="3">
    <source>
        <dbReference type="ARBA" id="ARBA00022679"/>
    </source>
</evidence>
<dbReference type="InterPro" id="IPR002905">
    <property type="entry name" value="Trm1"/>
</dbReference>
<evidence type="ECO:0000256" key="5">
    <source>
        <dbReference type="ARBA" id="ARBA00022694"/>
    </source>
</evidence>
<dbReference type="EMBL" id="BMNL01000001">
    <property type="protein sequence ID" value="GGP19225.1"/>
    <property type="molecule type" value="Genomic_DNA"/>
</dbReference>
<dbReference type="GO" id="GO:0160104">
    <property type="term" value="F:tRNA (guanine(26)-N2)-dimethyltransferase activity"/>
    <property type="evidence" value="ECO:0007669"/>
    <property type="project" value="UniProtKB-EC"/>
</dbReference>
<dbReference type="Proteomes" id="UP000610960">
    <property type="component" value="Unassembled WGS sequence"/>
</dbReference>
<accession>A0A830GU64</accession>
<sequence length="387" mass="42229">MYLNAYFNNSSVNIEELVEVVEGKARILVPNPMKYTVGGRPEPAKAPVFFNPLMSNNRSISVAVLRAFMDSRGGGATVCEPLSGSGVRGIRYLLEVDGVSKVVMGDLSREAHALIMRNLERNGVSDRAEAVRGDANELLSRVKCDVVDLDPFGSPAPFISSAVRALRDGGLLCLTATDLGVLEGRHYNKAVRRYGVFPLRVPFSREVGLRALIGFVVREALVLDAGVIPLIGYHERHYYRACVVVSKDRADAVESLRNMGFYGYNPRTLKRWLTRGYPIGAPGLGGPVWIGGLMDPEFMDGAVRKAGDDVKAFMEALSKESIAPPLYFRLSELGRVMGFTPSIDALMETASSIGVRVWRTHFAVDGFKIEGDHKLAKLISALSGSPH</sequence>
<dbReference type="InterPro" id="IPR029063">
    <property type="entry name" value="SAM-dependent_MTases_sf"/>
</dbReference>
<organism evidence="9 10">
    <name type="scientific">Thermocladium modestius</name>
    <dbReference type="NCBI Taxonomy" id="62609"/>
    <lineage>
        <taxon>Archaea</taxon>
        <taxon>Thermoproteota</taxon>
        <taxon>Thermoprotei</taxon>
        <taxon>Thermoproteales</taxon>
        <taxon>Thermoproteaceae</taxon>
        <taxon>Thermocladium</taxon>
    </lineage>
</organism>
<gene>
    <name evidence="9" type="ORF">GCM10007981_02050</name>
</gene>
<keyword evidence="10" id="KW-1185">Reference proteome</keyword>
<evidence type="ECO:0000256" key="1">
    <source>
        <dbReference type="ARBA" id="ARBA00022555"/>
    </source>
</evidence>
<keyword evidence="2 8" id="KW-0489">Methyltransferase</keyword>
<keyword evidence="6 8" id="KW-0694">RNA-binding</keyword>
<dbReference type="AlphaFoldDB" id="A0A830GU64"/>
<comment type="similarity">
    <text evidence="8">Belongs to the class I-like SAM-binding methyltransferase superfamily. Trm1 family.</text>
</comment>
<keyword evidence="5 8" id="KW-0819">tRNA processing</keyword>
<dbReference type="EC" id="2.1.1.216" evidence="7"/>
<dbReference type="GO" id="GO:0002940">
    <property type="term" value="P:tRNA N2-guanine methylation"/>
    <property type="evidence" value="ECO:0007669"/>
    <property type="project" value="TreeGrafter"/>
</dbReference>
<keyword evidence="1 8" id="KW-0820">tRNA-binding</keyword>
<dbReference type="PANTHER" id="PTHR10631">
    <property type="entry name" value="N 2 ,N 2 -DIMETHYLGUANOSINE TRNA METHYLTRANSFERASE"/>
    <property type="match status" value="1"/>
</dbReference>
<dbReference type="PANTHER" id="PTHR10631:SF3">
    <property type="entry name" value="TRNA (GUANINE(26)-N(2))-DIMETHYLTRANSFERASE"/>
    <property type="match status" value="1"/>
</dbReference>
<evidence type="ECO:0000256" key="4">
    <source>
        <dbReference type="ARBA" id="ARBA00022691"/>
    </source>
</evidence>